<sequence>MLGTIFFLWHLLSLRVPQKKVSSLELWNLTSQTAGYKKFTLLALIIYILLVITLAHPAWFVKGNKYLIVLDRSSSMMTISTKNTTVFDRGKSHTQKLLQRFSTFDHIEVLVFPQKQYIEGTREEITKKLAQTKCTHIPANINQMLSNIDFSAFDDVFIITDGTQKIENWPGKKIFVGNTTTNNLGIIHFHSQQIAVGKWRVFFAIKNFSTRNQKTLVTAFTEKTVLWQEKIFIAAQQITSQSFLINSPQVKTIRISVQEKDNFSLDNTLRVAKTKMVLTKIPKNHRIFARLFSKIPGIATVENNQPTDYFTCEYNQKKTTVFLNQKPPWANKKPVENSPELFFIAHPLWDWVLPNIRIQRAIPLQNFQGEALLQTAKGPIITYSPQYLYIGFALHESNWPTLPSFPIFWVNYFDYLFPHRDNFYCALVDESQTTVQHDQQKFYNHINETESNNVGLSTADIVEIPSSFSLKYTLIIRPILLGVCILLLLYLWWKE</sequence>
<dbReference type="AlphaFoldDB" id="A0A5S9IL90"/>
<dbReference type="OrthoDB" id="9780136at2"/>
<feature type="transmembrane region" description="Helical" evidence="1">
    <location>
        <begin position="474"/>
        <end position="493"/>
    </location>
</feature>
<dbReference type="Proteomes" id="UP000326354">
    <property type="component" value="Chromosome"/>
</dbReference>
<gene>
    <name evidence="2" type="ORF">UABAM_01930</name>
</gene>
<evidence type="ECO:0000313" key="2">
    <source>
        <dbReference type="EMBL" id="BBM83577.1"/>
    </source>
</evidence>
<dbReference type="KEGG" id="uam:UABAM_01930"/>
<dbReference type="RefSeq" id="WP_151967772.1">
    <property type="nucleotide sequence ID" value="NZ_AP019860.1"/>
</dbReference>
<accession>A0A5S9IL90</accession>
<keyword evidence="1" id="KW-0812">Transmembrane</keyword>
<keyword evidence="1" id="KW-1133">Transmembrane helix</keyword>
<proteinExistence type="predicted"/>
<dbReference type="EMBL" id="AP019860">
    <property type="protein sequence ID" value="BBM83577.1"/>
    <property type="molecule type" value="Genomic_DNA"/>
</dbReference>
<reference evidence="2 3" key="1">
    <citation type="submission" date="2019-08" db="EMBL/GenBank/DDBJ databases">
        <title>Complete genome sequence of Candidatus Uab amorphum.</title>
        <authorList>
            <person name="Shiratori T."/>
            <person name="Suzuki S."/>
            <person name="Kakizawa Y."/>
            <person name="Ishida K."/>
        </authorList>
    </citation>
    <scope>NUCLEOTIDE SEQUENCE [LARGE SCALE GENOMIC DNA]</scope>
    <source>
        <strain evidence="2 3">SRT547</strain>
    </source>
</reference>
<keyword evidence="3" id="KW-1185">Reference proteome</keyword>
<keyword evidence="1" id="KW-0472">Membrane</keyword>
<dbReference type="PANTHER" id="PTHR37464">
    <property type="entry name" value="BLL2463 PROTEIN"/>
    <property type="match status" value="1"/>
</dbReference>
<protein>
    <recommendedName>
        <fullName evidence="4">Aerotolerance regulator N-terminal domain-containing protein</fullName>
    </recommendedName>
</protein>
<evidence type="ECO:0000313" key="3">
    <source>
        <dbReference type="Proteomes" id="UP000326354"/>
    </source>
</evidence>
<evidence type="ECO:0000256" key="1">
    <source>
        <dbReference type="SAM" id="Phobius"/>
    </source>
</evidence>
<feature type="transmembrane region" description="Helical" evidence="1">
    <location>
        <begin position="41"/>
        <end position="61"/>
    </location>
</feature>
<evidence type="ECO:0008006" key="4">
    <source>
        <dbReference type="Google" id="ProtNLM"/>
    </source>
</evidence>
<dbReference type="PANTHER" id="PTHR37464:SF1">
    <property type="entry name" value="BLL2463 PROTEIN"/>
    <property type="match status" value="1"/>
</dbReference>
<organism evidence="2 3">
    <name type="scientific">Uabimicrobium amorphum</name>
    <dbReference type="NCBI Taxonomy" id="2596890"/>
    <lineage>
        <taxon>Bacteria</taxon>
        <taxon>Pseudomonadati</taxon>
        <taxon>Planctomycetota</taxon>
        <taxon>Candidatus Uabimicrobiia</taxon>
        <taxon>Candidatus Uabimicrobiales</taxon>
        <taxon>Candidatus Uabimicrobiaceae</taxon>
        <taxon>Candidatus Uabimicrobium</taxon>
    </lineage>
</organism>
<name>A0A5S9IL90_UABAM</name>